<dbReference type="InterPro" id="IPR021109">
    <property type="entry name" value="Peptidase_aspartic_dom_sf"/>
</dbReference>
<keyword evidence="1" id="KW-0695">RNA-directed DNA polymerase</keyword>
<dbReference type="Gene3D" id="2.40.70.10">
    <property type="entry name" value="Acid Proteases"/>
    <property type="match status" value="1"/>
</dbReference>
<keyword evidence="1" id="KW-0548">Nucleotidyltransferase</keyword>
<gene>
    <name evidence="1" type="ORF">Tci_620061</name>
</gene>
<proteinExistence type="predicted"/>
<organism evidence="1">
    <name type="scientific">Tanacetum cinerariifolium</name>
    <name type="common">Dalmatian daisy</name>
    <name type="synonym">Chrysanthemum cinerariifolium</name>
    <dbReference type="NCBI Taxonomy" id="118510"/>
    <lineage>
        <taxon>Eukaryota</taxon>
        <taxon>Viridiplantae</taxon>
        <taxon>Streptophyta</taxon>
        <taxon>Embryophyta</taxon>
        <taxon>Tracheophyta</taxon>
        <taxon>Spermatophyta</taxon>
        <taxon>Magnoliopsida</taxon>
        <taxon>eudicotyledons</taxon>
        <taxon>Gunneridae</taxon>
        <taxon>Pentapetalae</taxon>
        <taxon>asterids</taxon>
        <taxon>campanulids</taxon>
        <taxon>Asterales</taxon>
        <taxon>Asteraceae</taxon>
        <taxon>Asteroideae</taxon>
        <taxon>Anthemideae</taxon>
        <taxon>Anthemidinae</taxon>
        <taxon>Tanacetum</taxon>
    </lineage>
</organism>
<dbReference type="PANTHER" id="PTHR33067:SF35">
    <property type="entry name" value="ASPARTIC PEPTIDASE DDI1-TYPE DOMAIN-CONTAINING PROTEIN"/>
    <property type="match status" value="1"/>
</dbReference>
<dbReference type="PANTHER" id="PTHR33067">
    <property type="entry name" value="RNA-DIRECTED DNA POLYMERASE-RELATED"/>
    <property type="match status" value="1"/>
</dbReference>
<dbReference type="AlphaFoldDB" id="A0A699JQL1"/>
<accession>A0A699JQL1</accession>
<name>A0A699JQL1_TANCI</name>
<reference evidence="1" key="1">
    <citation type="journal article" date="2019" name="Sci. Rep.">
        <title>Draft genome of Tanacetum cinerariifolium, the natural source of mosquito coil.</title>
        <authorList>
            <person name="Yamashiro T."/>
            <person name="Shiraishi A."/>
            <person name="Satake H."/>
            <person name="Nakayama K."/>
        </authorList>
    </citation>
    <scope>NUCLEOTIDE SEQUENCE</scope>
</reference>
<evidence type="ECO:0000313" key="1">
    <source>
        <dbReference type="EMBL" id="GFA48089.1"/>
    </source>
</evidence>
<dbReference type="EMBL" id="BKCJ010431522">
    <property type="protein sequence ID" value="GFA48089.1"/>
    <property type="molecule type" value="Genomic_DNA"/>
</dbReference>
<keyword evidence="1" id="KW-0808">Transferase</keyword>
<comment type="caution">
    <text evidence="1">The sequence shown here is derived from an EMBL/GenBank/DDBJ whole genome shotgun (WGS) entry which is preliminary data.</text>
</comment>
<sequence>MTLELADRSISRPVGVAEDVFVKVATFHFPANFVVVDFDADPRVLLILKRSFLKTRRALIDVYEGELTLHVGKEAVTFNLDQTSRYFTNYDAMSVNRIDLIDVASVTLNLDQTLRYSSSYDDISVNQIDVIDVAYEPISPEINDFYYDSEGDILLLKEFLNDDLLPPLPPKELKFMEPKTKKSSIDEPPELELKDLPSHLEYAFLEGADKLSVIIAKNLKDDEKARLLKVLKLHKRAIA</sequence>
<dbReference type="GO" id="GO:0003964">
    <property type="term" value="F:RNA-directed DNA polymerase activity"/>
    <property type="evidence" value="ECO:0007669"/>
    <property type="project" value="UniProtKB-KW"/>
</dbReference>
<protein>
    <submittedName>
        <fullName evidence="1">Reverse transcriptase domain-containing protein</fullName>
    </submittedName>
</protein>